<evidence type="ECO:0000259" key="3">
    <source>
        <dbReference type="Pfam" id="PF00149"/>
    </source>
</evidence>
<dbReference type="PANTHER" id="PTHR11575">
    <property type="entry name" value="5'-NUCLEOTIDASE-RELATED"/>
    <property type="match status" value="1"/>
</dbReference>
<dbReference type="EMBL" id="CP076132">
    <property type="protein sequence ID" value="QWG00591.1"/>
    <property type="molecule type" value="Genomic_DNA"/>
</dbReference>
<dbReference type="PRINTS" id="PR01607">
    <property type="entry name" value="APYRASEFAMLY"/>
</dbReference>
<dbReference type="GO" id="GO:0046872">
    <property type="term" value="F:metal ion binding"/>
    <property type="evidence" value="ECO:0007669"/>
    <property type="project" value="InterPro"/>
</dbReference>
<keyword evidence="2" id="KW-0547">Nucleotide-binding</keyword>
<keyword evidence="2" id="KW-0378">Hydrolase</keyword>
<dbReference type="KEGG" id="fya:KMW28_13110"/>
<evidence type="ECO:0000256" key="1">
    <source>
        <dbReference type="ARBA" id="ARBA00006654"/>
    </source>
</evidence>
<gene>
    <name evidence="4" type="ORF">KMW28_13110</name>
</gene>
<dbReference type="PROSITE" id="PS00785">
    <property type="entry name" value="5_NUCLEOTIDASE_1"/>
    <property type="match status" value="1"/>
</dbReference>
<dbReference type="InterPro" id="IPR029052">
    <property type="entry name" value="Metallo-depent_PP-like"/>
</dbReference>
<accession>A0AAX1MZM7</accession>
<dbReference type="PROSITE" id="PS51318">
    <property type="entry name" value="TAT"/>
    <property type="match status" value="1"/>
</dbReference>
<dbReference type="GO" id="GO:0009166">
    <property type="term" value="P:nucleotide catabolic process"/>
    <property type="evidence" value="ECO:0007669"/>
    <property type="project" value="InterPro"/>
</dbReference>
<dbReference type="Pfam" id="PF00149">
    <property type="entry name" value="Metallophos"/>
    <property type="match status" value="1"/>
</dbReference>
<evidence type="ECO:0000313" key="4">
    <source>
        <dbReference type="EMBL" id="QWG00591.1"/>
    </source>
</evidence>
<dbReference type="Proteomes" id="UP000678679">
    <property type="component" value="Chromosome 1"/>
</dbReference>
<name>A0AAX1MZM7_9BACT</name>
<comment type="similarity">
    <text evidence="1 2">Belongs to the 5'-nucleotidase family.</text>
</comment>
<protein>
    <submittedName>
        <fullName evidence="4">Metallophosphoesterase</fullName>
    </submittedName>
</protein>
<dbReference type="AlphaFoldDB" id="A0AAX1MZM7"/>
<dbReference type="InterPro" id="IPR004843">
    <property type="entry name" value="Calcineurin-like_PHP"/>
</dbReference>
<evidence type="ECO:0000313" key="5">
    <source>
        <dbReference type="Proteomes" id="UP000678679"/>
    </source>
</evidence>
<keyword evidence="5" id="KW-1185">Reference proteome</keyword>
<dbReference type="RefSeq" id="WP_169663024.1">
    <property type="nucleotide sequence ID" value="NZ_CP076132.1"/>
</dbReference>
<dbReference type="InterPro" id="IPR006311">
    <property type="entry name" value="TAT_signal"/>
</dbReference>
<organism evidence="4 5">
    <name type="scientific">Flammeovirga yaeyamensis</name>
    <dbReference type="NCBI Taxonomy" id="367791"/>
    <lineage>
        <taxon>Bacteria</taxon>
        <taxon>Pseudomonadati</taxon>
        <taxon>Bacteroidota</taxon>
        <taxon>Cytophagia</taxon>
        <taxon>Cytophagales</taxon>
        <taxon>Flammeovirgaceae</taxon>
        <taxon>Flammeovirga</taxon>
    </lineage>
</organism>
<reference evidence="4 5" key="1">
    <citation type="submission" date="2021-05" db="EMBL/GenBank/DDBJ databases">
        <title>Comparative genomic studies on the polysaccharide-degrading batcterial strains of the Flammeovirga genus.</title>
        <authorList>
            <person name="Zewei F."/>
            <person name="Zheng Z."/>
            <person name="Yu L."/>
            <person name="Ruyue G."/>
            <person name="Yanhong M."/>
            <person name="Yuanyuan C."/>
            <person name="Jingyan G."/>
            <person name="Wenjun H."/>
        </authorList>
    </citation>
    <scope>NUCLEOTIDE SEQUENCE [LARGE SCALE GENOMIC DNA]</scope>
    <source>
        <strain evidence="4 5">NBRC:100898</strain>
    </source>
</reference>
<feature type="domain" description="Calcineurin-like phosphoesterase" evidence="3">
    <location>
        <begin position="38"/>
        <end position="256"/>
    </location>
</feature>
<dbReference type="InterPro" id="IPR006146">
    <property type="entry name" value="5'-Nucleotdase_CS"/>
</dbReference>
<proteinExistence type="inferred from homology"/>
<evidence type="ECO:0000256" key="2">
    <source>
        <dbReference type="RuleBase" id="RU362119"/>
    </source>
</evidence>
<dbReference type="Gene3D" id="3.60.21.10">
    <property type="match status" value="1"/>
</dbReference>
<dbReference type="InterPro" id="IPR006179">
    <property type="entry name" value="5_nucleotidase/apyrase"/>
</dbReference>
<dbReference type="SUPFAM" id="SSF56300">
    <property type="entry name" value="Metallo-dependent phosphatases"/>
    <property type="match status" value="1"/>
</dbReference>
<dbReference type="GO" id="GO:0000166">
    <property type="term" value="F:nucleotide binding"/>
    <property type="evidence" value="ECO:0007669"/>
    <property type="project" value="UniProtKB-KW"/>
</dbReference>
<dbReference type="PANTHER" id="PTHR11575:SF24">
    <property type="entry name" value="5'-NUCLEOTIDASE"/>
    <property type="match status" value="1"/>
</dbReference>
<sequence>MKTRREFVKILSKSTALTSLGFLMPLESLALPNKPVKLTILHTNDTHSQIDPFPEKHKKYPNMGGVSRRKTFVDKIRAEEDQVLLLDAGDIFQGTPYFNFFKGEIEFKSMSMLKYDAATLGNHDFDNKVDGLSNMLPHAEFPFLIANYDFTNTSMDGKTKPYKIFNKGGIKIGVFGIGIKLDGLVSKACYQETVWSSGIEAAQEYSQKLKHEEKCDLVVCLSHLGYKAYIDGEEDDLHLAEQTKDIDVIIGGHSHTFLDEPTIRKNLDGKDVLITQVGYAGIKVGRLDFYFDNGKKIAYSSDNYDSYPVV</sequence>
<dbReference type="GO" id="GO:0016788">
    <property type="term" value="F:hydrolase activity, acting on ester bonds"/>
    <property type="evidence" value="ECO:0007669"/>
    <property type="project" value="InterPro"/>
</dbReference>